<dbReference type="InterPro" id="IPR022128">
    <property type="entry name" value="FhaA_N"/>
</dbReference>
<dbReference type="InterPro" id="IPR008984">
    <property type="entry name" value="SMAD_FHA_dom_sf"/>
</dbReference>
<dbReference type="AlphaFoldDB" id="A0A0U1L4Y4"/>
<evidence type="ECO:0000313" key="2">
    <source>
        <dbReference type="EMBL" id="CQR74575.1"/>
    </source>
</evidence>
<sequence>MKFVRNIESFFEKYIEGFFNKQFSSSLQPIEIAKQLAREMEDERTVGVSHVYVPNHYTIYINHDDYGRLEPYAESVCSELASYLIDESRRKGYTMAGGPQIEFFMDEKLGRQVFRITSGFTETSYDESVKKHENMPTDSETKVFNKLEPTVLIPSVQQHLHSFLTVIDGLDAGLKVDCTTSRMNIGRRNTNELPLTDMNTSRLHAYIVYEDNSHVIHDAKSLNGTYVGGIRITHKHLKNGDKIKVGNTVILYEVK</sequence>
<feature type="domain" description="FHA" evidence="1">
    <location>
        <begin position="183"/>
        <end position="232"/>
    </location>
</feature>
<evidence type="ECO:0000313" key="3">
    <source>
        <dbReference type="Proteomes" id="UP000049855"/>
    </source>
</evidence>
<dbReference type="Gene3D" id="2.60.200.20">
    <property type="match status" value="1"/>
</dbReference>
<dbReference type="InterPro" id="IPR042287">
    <property type="entry name" value="FhaA_N_sf"/>
</dbReference>
<dbReference type="EMBL" id="CTRP01000014">
    <property type="protein sequence ID" value="CQR74575.1"/>
    <property type="molecule type" value="Genomic_DNA"/>
</dbReference>
<accession>A0A0U1L4Y4</accession>
<dbReference type="SMART" id="SM00240">
    <property type="entry name" value="FHA"/>
    <property type="match status" value="1"/>
</dbReference>
<dbReference type="Pfam" id="PF00498">
    <property type="entry name" value="FHA"/>
    <property type="match status" value="1"/>
</dbReference>
<dbReference type="Pfam" id="PF12401">
    <property type="entry name" value="FhaA_N"/>
    <property type="match status" value="1"/>
</dbReference>
<organism evidence="2 3">
    <name type="scientific">Sporomusa ovata</name>
    <dbReference type="NCBI Taxonomy" id="2378"/>
    <lineage>
        <taxon>Bacteria</taxon>
        <taxon>Bacillati</taxon>
        <taxon>Bacillota</taxon>
        <taxon>Negativicutes</taxon>
        <taxon>Selenomonadales</taxon>
        <taxon>Sporomusaceae</taxon>
        <taxon>Sporomusa</taxon>
    </lineage>
</organism>
<dbReference type="CDD" id="cd00060">
    <property type="entry name" value="FHA"/>
    <property type="match status" value="1"/>
</dbReference>
<reference evidence="3" key="1">
    <citation type="submission" date="2015-03" db="EMBL/GenBank/DDBJ databases">
        <authorList>
            <person name="Nijsse Bart"/>
        </authorList>
    </citation>
    <scope>NUCLEOTIDE SEQUENCE [LARGE SCALE GENOMIC DNA]</scope>
</reference>
<keyword evidence="3" id="KW-1185">Reference proteome</keyword>
<proteinExistence type="predicted"/>
<dbReference type="RefSeq" id="WP_021170561.1">
    <property type="nucleotide sequence ID" value="NZ_CTRP01000014.1"/>
</dbReference>
<dbReference type="Proteomes" id="UP000049855">
    <property type="component" value="Unassembled WGS sequence"/>
</dbReference>
<dbReference type="PROSITE" id="PS50006">
    <property type="entry name" value="FHA_DOMAIN"/>
    <property type="match status" value="1"/>
</dbReference>
<evidence type="ECO:0000259" key="1">
    <source>
        <dbReference type="PROSITE" id="PS50006"/>
    </source>
</evidence>
<name>A0A0U1L4Y4_9FIRM</name>
<dbReference type="SUPFAM" id="SSF49879">
    <property type="entry name" value="SMAD/FHA domain"/>
    <property type="match status" value="1"/>
</dbReference>
<dbReference type="InterPro" id="IPR000253">
    <property type="entry name" value="FHA_dom"/>
</dbReference>
<dbReference type="Gene3D" id="3.30.2320.60">
    <property type="entry name" value="FhaA, phosphopeptide-binding domain (DUF3662)"/>
    <property type="match status" value="1"/>
</dbReference>
<gene>
    <name evidence="2" type="ORF">SpAn4DRAFT_1037</name>
</gene>
<protein>
    <recommendedName>
        <fullName evidence="1">FHA domain-containing protein</fullName>
    </recommendedName>
</protein>